<dbReference type="AlphaFoldDB" id="A0A7Y0Q6Z8"/>
<accession>A0A7Y0Q6Z8</accession>
<keyword evidence="2" id="KW-1185">Reference proteome</keyword>
<dbReference type="EMBL" id="JABBXH010000002">
    <property type="protein sequence ID" value="NMP31352.1"/>
    <property type="molecule type" value="Genomic_DNA"/>
</dbReference>
<comment type="caution">
    <text evidence="1">The sequence shown here is derived from an EMBL/GenBank/DDBJ whole genome shotgun (WGS) entry which is preliminary data.</text>
</comment>
<organism evidence="1 2">
    <name type="scientific">Thalassotalea algicola</name>
    <dbReference type="NCBI Taxonomy" id="2716224"/>
    <lineage>
        <taxon>Bacteria</taxon>
        <taxon>Pseudomonadati</taxon>
        <taxon>Pseudomonadota</taxon>
        <taxon>Gammaproteobacteria</taxon>
        <taxon>Alteromonadales</taxon>
        <taxon>Colwelliaceae</taxon>
        <taxon>Thalassotalea</taxon>
    </lineage>
</organism>
<dbReference type="RefSeq" id="WP_169074672.1">
    <property type="nucleotide sequence ID" value="NZ_JABBXH010000002.1"/>
</dbReference>
<proteinExistence type="predicted"/>
<reference evidence="1 2" key="1">
    <citation type="submission" date="2020-04" db="EMBL/GenBank/DDBJ databases">
        <title>Thalassotalea sp. M1531, isolated from the surface of marine red alga.</title>
        <authorList>
            <person name="Pang L."/>
            <person name="Lu D.-C."/>
        </authorList>
    </citation>
    <scope>NUCLEOTIDE SEQUENCE [LARGE SCALE GENOMIC DNA]</scope>
    <source>
        <strain evidence="1 2">M1531</strain>
    </source>
</reference>
<evidence type="ECO:0000313" key="2">
    <source>
        <dbReference type="Proteomes" id="UP000568664"/>
    </source>
</evidence>
<gene>
    <name evidence="1" type="ORF">HII17_07245</name>
</gene>
<sequence length="142" mass="15905">MQAQLTHLFSSYIGAFASLDVNATKLCYRIPCILSTPDKTLLITTDAEFEQEFSEIFSFLSQNTITGFKASNASYQSFGPEQILVSIDWQFLDKNESVIADFCAVYQLTQQANQFKISHVSSIGLEQSLSLENQLTLNVENN</sequence>
<dbReference type="Proteomes" id="UP000568664">
    <property type="component" value="Unassembled WGS sequence"/>
</dbReference>
<name>A0A7Y0Q6Z8_9GAMM</name>
<evidence type="ECO:0000313" key="1">
    <source>
        <dbReference type="EMBL" id="NMP31352.1"/>
    </source>
</evidence>
<protein>
    <submittedName>
        <fullName evidence="1">Uncharacterized protein</fullName>
    </submittedName>
</protein>